<dbReference type="Gene3D" id="3.40.30.120">
    <property type="match status" value="1"/>
</dbReference>
<dbReference type="EMBL" id="VOKX01000021">
    <property type="protein sequence ID" value="KAB7846614.1"/>
    <property type="molecule type" value="Genomic_DNA"/>
</dbReference>
<keyword evidence="7" id="KW-1185">Reference proteome</keyword>
<sequence length="534" mass="58241">MGAKRWRRGGRGGVVEVRDVVVVGAGPTGLALAIALRRYGLDVLVVEKEPSTKREARACVIWQRALEALRDLGCAEDLVRAGVVVRRGSFRVRGRLCGEYDLAMPGTAFPCPLAIEQDTTERLLRGRLRALGEDVGWGTEAVAVRVGADGAEADLRGPDGRGRTVACRWIVGCEGAHSVVRKTLGIPFEGERRTGLQAVQINAKPDWRFPLDRDLTQIFIQRGVSLIVSPLPGGASRFFAFRDDPAPRSEEPPGVEEMRALVARATGDPDVRLVPTDPPWINRARFHDRLAASLRHGAALLAGDSAHLWAPIGGHGLNAGLCAAHNLGWKLAAVHQGRCREELLDTYSDEQRRTAAGVMWDMRHNIIELPPGPLTLAALSLAAPVVIGSRWAERRTRLMMSDFARHHRPSALSADTAGRGPLRAGDRLPDLAVRDHDGRRRRLHELLSYRRWTLLVFEGGDESGDGEGRSAEPPGLPERYRAAFEVFRVRPEAGAAGAVPAGTLLLVRPDGYVGLRAAVGDRRAPAAYLERWFV</sequence>
<organism evidence="6 7">
    <name type="scientific">Streptomyces mobaraensis</name>
    <name type="common">Streptoverticillium mobaraense</name>
    <dbReference type="NCBI Taxonomy" id="35621"/>
    <lineage>
        <taxon>Bacteria</taxon>
        <taxon>Bacillati</taxon>
        <taxon>Actinomycetota</taxon>
        <taxon>Actinomycetes</taxon>
        <taxon>Kitasatosporales</taxon>
        <taxon>Streptomycetaceae</taxon>
        <taxon>Streptomyces</taxon>
    </lineage>
</organism>
<comment type="cofactor">
    <cofactor evidence="1">
        <name>FAD</name>
        <dbReference type="ChEBI" id="CHEBI:57692"/>
    </cofactor>
</comment>
<evidence type="ECO:0000256" key="3">
    <source>
        <dbReference type="ARBA" id="ARBA00022630"/>
    </source>
</evidence>
<dbReference type="PANTHER" id="PTHR43004">
    <property type="entry name" value="TRK SYSTEM POTASSIUM UPTAKE PROTEIN"/>
    <property type="match status" value="1"/>
</dbReference>
<dbReference type="Gene3D" id="3.30.70.2450">
    <property type="match status" value="1"/>
</dbReference>
<dbReference type="AlphaFoldDB" id="A0A5N5W9E3"/>
<evidence type="ECO:0000256" key="2">
    <source>
        <dbReference type="ARBA" id="ARBA00007801"/>
    </source>
</evidence>
<proteinExistence type="inferred from homology"/>
<dbReference type="Pfam" id="PF21274">
    <property type="entry name" value="Rng_hyd_C"/>
    <property type="match status" value="1"/>
</dbReference>
<dbReference type="GO" id="GO:0071949">
    <property type="term" value="F:FAD binding"/>
    <property type="evidence" value="ECO:0007669"/>
    <property type="project" value="InterPro"/>
</dbReference>
<reference evidence="6 7" key="1">
    <citation type="journal article" date="2019" name="Microb. Cell Fact.">
        <title>Exploring novel herbicidin analogues by transcriptional regulator overexpression and MS/MS molecular networking.</title>
        <authorList>
            <person name="Shi Y."/>
            <person name="Gu R."/>
            <person name="Li Y."/>
            <person name="Wang X."/>
            <person name="Ren W."/>
            <person name="Li X."/>
            <person name="Wang L."/>
            <person name="Xie Y."/>
            <person name="Hong B."/>
        </authorList>
    </citation>
    <scope>NUCLEOTIDE SEQUENCE [LARGE SCALE GENOMIC DNA]</scope>
    <source>
        <strain evidence="6 7">US-43</strain>
    </source>
</reference>
<dbReference type="PRINTS" id="PR00420">
    <property type="entry name" value="RNGMNOXGNASE"/>
</dbReference>
<protein>
    <submittedName>
        <fullName evidence="6">FAD-dependent oxidoreductase</fullName>
    </submittedName>
</protein>
<keyword evidence="3" id="KW-0285">Flavoprotein</keyword>
<gene>
    <name evidence="6" type="ORF">FRZ00_12620</name>
</gene>
<evidence type="ECO:0000313" key="6">
    <source>
        <dbReference type="EMBL" id="KAB7846614.1"/>
    </source>
</evidence>
<dbReference type="SUPFAM" id="SSF51905">
    <property type="entry name" value="FAD/NAD(P)-binding domain"/>
    <property type="match status" value="1"/>
</dbReference>
<keyword evidence="4" id="KW-0274">FAD</keyword>
<accession>A0A5N5W9E3</accession>
<dbReference type="OrthoDB" id="9782160at2"/>
<dbReference type="InterPro" id="IPR002938">
    <property type="entry name" value="FAD-bd"/>
</dbReference>
<comment type="similarity">
    <text evidence="2">Belongs to the PheA/TfdB FAD monooxygenase family.</text>
</comment>
<dbReference type="Pfam" id="PF01494">
    <property type="entry name" value="FAD_binding_3"/>
    <property type="match status" value="1"/>
</dbReference>
<dbReference type="SUPFAM" id="SSF52833">
    <property type="entry name" value="Thioredoxin-like"/>
    <property type="match status" value="1"/>
</dbReference>
<comment type="caution">
    <text evidence="6">The sequence shown here is derived from an EMBL/GenBank/DDBJ whole genome shotgun (WGS) entry which is preliminary data.</text>
</comment>
<dbReference type="PANTHER" id="PTHR43004:SF19">
    <property type="entry name" value="BINDING MONOOXYGENASE, PUTATIVE (JCVI)-RELATED"/>
    <property type="match status" value="1"/>
</dbReference>
<feature type="domain" description="FAD-binding" evidence="5">
    <location>
        <begin position="19"/>
        <end position="358"/>
    </location>
</feature>
<dbReference type="InterPro" id="IPR036249">
    <property type="entry name" value="Thioredoxin-like_sf"/>
</dbReference>
<dbReference type="Gene3D" id="3.50.50.60">
    <property type="entry name" value="FAD/NAD(P)-binding domain"/>
    <property type="match status" value="1"/>
</dbReference>
<dbReference type="InterPro" id="IPR036188">
    <property type="entry name" value="FAD/NAD-bd_sf"/>
</dbReference>
<evidence type="ECO:0000256" key="1">
    <source>
        <dbReference type="ARBA" id="ARBA00001974"/>
    </source>
</evidence>
<dbReference type="Proteomes" id="UP000327000">
    <property type="component" value="Unassembled WGS sequence"/>
</dbReference>
<dbReference type="InterPro" id="IPR050641">
    <property type="entry name" value="RIFMO-like"/>
</dbReference>
<evidence type="ECO:0000256" key="4">
    <source>
        <dbReference type="ARBA" id="ARBA00022827"/>
    </source>
</evidence>
<name>A0A5N5W9E3_STRMB</name>
<dbReference type="GO" id="GO:0016709">
    <property type="term" value="F:oxidoreductase activity, acting on paired donors, with incorporation or reduction of molecular oxygen, NAD(P)H as one donor, and incorporation of one atom of oxygen"/>
    <property type="evidence" value="ECO:0007669"/>
    <property type="project" value="UniProtKB-ARBA"/>
</dbReference>
<evidence type="ECO:0000313" key="7">
    <source>
        <dbReference type="Proteomes" id="UP000327000"/>
    </source>
</evidence>
<evidence type="ECO:0000259" key="5">
    <source>
        <dbReference type="Pfam" id="PF01494"/>
    </source>
</evidence>